<dbReference type="HOGENOM" id="CLU_823086_0_0_5"/>
<reference evidence="2" key="1">
    <citation type="submission" date="2006-06" db="EMBL/GenBank/DDBJ databases">
        <title>Complete sequence of chromosome of Chelativorans sp. BNC1.</title>
        <authorList>
            <consortium name="US DOE Joint Genome Institute"/>
            <person name="Copeland A."/>
            <person name="Lucas S."/>
            <person name="Lapidus A."/>
            <person name="Barry K."/>
            <person name="Detter J.C."/>
            <person name="Glavina del Rio T."/>
            <person name="Hammon N."/>
            <person name="Israni S."/>
            <person name="Dalin E."/>
            <person name="Tice H."/>
            <person name="Pitluck S."/>
            <person name="Chertkov O."/>
            <person name="Brettin T."/>
            <person name="Bruce D."/>
            <person name="Han C."/>
            <person name="Tapia R."/>
            <person name="Gilna P."/>
            <person name="Schmutz J."/>
            <person name="Larimer F."/>
            <person name="Land M."/>
            <person name="Hauser L."/>
            <person name="Kyrpides N."/>
            <person name="Mikhailova N."/>
            <person name="Richardson P."/>
        </authorList>
    </citation>
    <scope>NUCLEOTIDE SEQUENCE</scope>
    <source>
        <strain evidence="2">BNC1</strain>
    </source>
</reference>
<dbReference type="KEGG" id="mes:Meso_2272"/>
<keyword evidence="1" id="KW-0812">Transmembrane</keyword>
<evidence type="ECO:0000256" key="1">
    <source>
        <dbReference type="SAM" id="Phobius"/>
    </source>
</evidence>
<dbReference type="OrthoDB" id="7834371at2"/>
<dbReference type="InterPro" id="IPR036514">
    <property type="entry name" value="SGNH_hydro_sf"/>
</dbReference>
<proteinExistence type="predicted"/>
<keyword evidence="1" id="KW-1133">Transmembrane helix</keyword>
<evidence type="ECO:0000313" key="2">
    <source>
        <dbReference type="EMBL" id="ABG63661.1"/>
    </source>
</evidence>
<protein>
    <recommendedName>
        <fullName evidence="3">SGNH/GDSL hydrolase family protein</fullName>
    </recommendedName>
</protein>
<dbReference type="Gene3D" id="3.40.50.1110">
    <property type="entry name" value="SGNH hydrolase"/>
    <property type="match status" value="1"/>
</dbReference>
<sequence length="337" mass="38036">MERVIPIRTGIKAGTAAGFIVIGVLLYLLLLAGSEYLVHRNGHMNPIFKIDAADRERFDWVILGASHAMPLDFGDFNSEMEEQTGASILNLAGPGTGPLYNRFVLEHFLREHSTDNILYVADGFAFRSPMWNEDRLADGALLARTPFHLPLALSLVGYVLAEGVDPRALLDYLTGFSKLNNRERFRPDIWEGEMIFDRTFKPSALAERKRAEYLHPAVADEEAARERYLEEFAELVELAKQNRARVVVAKFPLPSRFAALLPNEAEFNAALQSRAVQYGFTFMDFSGAMDEPQFYADTDHLNRAGVTEFFERHLKPILARKQAPLNSSWDSQLAGRR</sequence>
<organism evidence="2">
    <name type="scientific">Chelativorans sp. (strain BNC1)</name>
    <dbReference type="NCBI Taxonomy" id="266779"/>
    <lineage>
        <taxon>Bacteria</taxon>
        <taxon>Pseudomonadati</taxon>
        <taxon>Pseudomonadota</taxon>
        <taxon>Alphaproteobacteria</taxon>
        <taxon>Hyphomicrobiales</taxon>
        <taxon>Phyllobacteriaceae</taxon>
        <taxon>Chelativorans</taxon>
    </lineage>
</organism>
<dbReference type="AlphaFoldDB" id="Q11G14"/>
<gene>
    <name evidence="2" type="ordered locus">Meso_2272</name>
</gene>
<accession>Q11G14</accession>
<evidence type="ECO:0008006" key="3">
    <source>
        <dbReference type="Google" id="ProtNLM"/>
    </source>
</evidence>
<dbReference type="SUPFAM" id="SSF52266">
    <property type="entry name" value="SGNH hydrolase"/>
    <property type="match status" value="1"/>
</dbReference>
<dbReference type="GO" id="GO:0016788">
    <property type="term" value="F:hydrolase activity, acting on ester bonds"/>
    <property type="evidence" value="ECO:0007669"/>
    <property type="project" value="UniProtKB-ARBA"/>
</dbReference>
<dbReference type="STRING" id="266779.Meso_2272"/>
<feature type="transmembrane region" description="Helical" evidence="1">
    <location>
        <begin position="16"/>
        <end position="38"/>
    </location>
</feature>
<dbReference type="eggNOG" id="ENOG5030SB5">
    <property type="taxonomic scope" value="Bacteria"/>
</dbReference>
<dbReference type="EMBL" id="CP000390">
    <property type="protein sequence ID" value="ABG63661.1"/>
    <property type="molecule type" value="Genomic_DNA"/>
</dbReference>
<keyword evidence="1" id="KW-0472">Membrane</keyword>
<name>Q11G14_CHESB</name>